<feature type="transmembrane region" description="Helical" evidence="6">
    <location>
        <begin position="160"/>
        <end position="180"/>
    </location>
</feature>
<evidence type="ECO:0000256" key="4">
    <source>
        <dbReference type="ARBA" id="ARBA00023012"/>
    </source>
</evidence>
<keyword evidence="6" id="KW-1133">Transmembrane helix</keyword>
<feature type="modified residue" description="4-aspartylphosphate" evidence="5">
    <location>
        <position position="498"/>
    </location>
</feature>
<dbReference type="OrthoDB" id="9801651at2"/>
<dbReference type="InterPro" id="IPR005467">
    <property type="entry name" value="His_kinase_dom"/>
</dbReference>
<evidence type="ECO:0000256" key="3">
    <source>
        <dbReference type="ARBA" id="ARBA00022553"/>
    </source>
</evidence>
<dbReference type="CDD" id="cd17546">
    <property type="entry name" value="REC_hyHK_CKI1_RcsC-like"/>
    <property type="match status" value="1"/>
</dbReference>
<reference evidence="10" key="1">
    <citation type="submission" date="2018-05" db="EMBL/GenBank/DDBJ databases">
        <authorList>
            <person name="Li X."/>
        </authorList>
    </citation>
    <scope>NUCLEOTIDE SEQUENCE [LARGE SCALE GENOMIC DNA]</scope>
    <source>
        <strain evidence="10">LX32</strain>
    </source>
</reference>
<comment type="catalytic activity">
    <reaction evidence="1">
        <text>ATP + protein L-histidine = ADP + protein N-phospho-L-histidine.</text>
        <dbReference type="EC" id="2.7.13.3"/>
    </reaction>
</comment>
<keyword evidence="3 5" id="KW-0597">Phosphoprotein</keyword>
<dbReference type="Gene3D" id="1.10.287.130">
    <property type="match status" value="1"/>
</dbReference>
<dbReference type="Gene3D" id="3.40.50.2300">
    <property type="match status" value="1"/>
</dbReference>
<feature type="transmembrane region" description="Helical" evidence="6">
    <location>
        <begin position="80"/>
        <end position="102"/>
    </location>
</feature>
<keyword evidence="9" id="KW-0808">Transferase</keyword>
<gene>
    <name evidence="9" type="ORF">DJ017_04780</name>
</gene>
<dbReference type="GO" id="GO:0000155">
    <property type="term" value="F:phosphorelay sensor kinase activity"/>
    <property type="evidence" value="ECO:0007669"/>
    <property type="project" value="InterPro"/>
</dbReference>
<accession>A0A328AHA6</accession>
<keyword evidence="10" id="KW-1185">Reference proteome</keyword>
<keyword evidence="6" id="KW-0472">Membrane</keyword>
<dbReference type="PROSITE" id="PS50109">
    <property type="entry name" value="HIS_KIN"/>
    <property type="match status" value="1"/>
</dbReference>
<dbReference type="PANTHER" id="PTHR45339">
    <property type="entry name" value="HYBRID SIGNAL TRANSDUCTION HISTIDINE KINASE J"/>
    <property type="match status" value="1"/>
</dbReference>
<feature type="domain" description="Response regulatory" evidence="8">
    <location>
        <begin position="449"/>
        <end position="566"/>
    </location>
</feature>
<dbReference type="PANTHER" id="PTHR45339:SF1">
    <property type="entry name" value="HYBRID SIGNAL TRANSDUCTION HISTIDINE KINASE J"/>
    <property type="match status" value="1"/>
</dbReference>
<protein>
    <recommendedName>
        <fullName evidence="2">histidine kinase</fullName>
        <ecNumber evidence="2">2.7.13.3</ecNumber>
    </recommendedName>
</protein>
<keyword evidence="6" id="KW-0812">Transmembrane</keyword>
<dbReference type="Gene3D" id="3.30.565.10">
    <property type="entry name" value="Histidine kinase-like ATPase, C-terminal domain"/>
    <property type="match status" value="1"/>
</dbReference>
<dbReference type="FunFam" id="3.30.565.10:FF:000078">
    <property type="entry name" value="Two-component sensor histidine kinase"/>
    <property type="match status" value="1"/>
</dbReference>
<evidence type="ECO:0000256" key="2">
    <source>
        <dbReference type="ARBA" id="ARBA00012438"/>
    </source>
</evidence>
<dbReference type="EMBL" id="QFYQ01000001">
    <property type="protein sequence ID" value="RAK53885.1"/>
    <property type="molecule type" value="Genomic_DNA"/>
</dbReference>
<name>A0A328AHA6_9CAUL</name>
<evidence type="ECO:0000259" key="7">
    <source>
        <dbReference type="PROSITE" id="PS50109"/>
    </source>
</evidence>
<dbReference type="SUPFAM" id="SSF55874">
    <property type="entry name" value="ATPase domain of HSP90 chaperone/DNA topoisomerase II/histidine kinase"/>
    <property type="match status" value="1"/>
</dbReference>
<dbReference type="Pfam" id="PF02518">
    <property type="entry name" value="HATPase_c"/>
    <property type="match status" value="1"/>
</dbReference>
<dbReference type="InterPro" id="IPR036890">
    <property type="entry name" value="HATPase_C_sf"/>
</dbReference>
<keyword evidence="9" id="KW-0418">Kinase</keyword>
<evidence type="ECO:0000313" key="10">
    <source>
        <dbReference type="Proteomes" id="UP000249254"/>
    </source>
</evidence>
<dbReference type="SMART" id="SM00448">
    <property type="entry name" value="REC"/>
    <property type="match status" value="1"/>
</dbReference>
<dbReference type="InterPro" id="IPR001789">
    <property type="entry name" value="Sig_transdc_resp-reg_receiver"/>
</dbReference>
<feature type="domain" description="Histidine kinase" evidence="7">
    <location>
        <begin position="208"/>
        <end position="429"/>
    </location>
</feature>
<evidence type="ECO:0000256" key="6">
    <source>
        <dbReference type="SAM" id="Phobius"/>
    </source>
</evidence>
<dbReference type="SMART" id="SM00388">
    <property type="entry name" value="HisKA"/>
    <property type="match status" value="1"/>
</dbReference>
<evidence type="ECO:0000313" key="9">
    <source>
        <dbReference type="EMBL" id="RAK53885.1"/>
    </source>
</evidence>
<feature type="transmembrane region" description="Helical" evidence="6">
    <location>
        <begin position="49"/>
        <end position="68"/>
    </location>
</feature>
<dbReference type="EC" id="2.7.13.3" evidence="2"/>
<dbReference type="SMART" id="SM00387">
    <property type="entry name" value="HATPase_c"/>
    <property type="match status" value="1"/>
</dbReference>
<dbReference type="RefSeq" id="WP_111527636.1">
    <property type="nucleotide sequence ID" value="NZ_JBHRSG010000002.1"/>
</dbReference>
<feature type="transmembrane region" description="Helical" evidence="6">
    <location>
        <begin position="134"/>
        <end position="154"/>
    </location>
</feature>
<dbReference type="InterPro" id="IPR036097">
    <property type="entry name" value="HisK_dim/P_sf"/>
</dbReference>
<dbReference type="PRINTS" id="PR00344">
    <property type="entry name" value="BCTRLSENSOR"/>
</dbReference>
<evidence type="ECO:0000256" key="5">
    <source>
        <dbReference type="PROSITE-ProRule" id="PRU00169"/>
    </source>
</evidence>
<evidence type="ECO:0000256" key="1">
    <source>
        <dbReference type="ARBA" id="ARBA00000085"/>
    </source>
</evidence>
<proteinExistence type="predicted"/>
<sequence length="577" mass="61012">MTKALAKLLDDRLDEVARTSWSVLLARVVVIFGAAWISCNLFGLKVGLAWFVVCLCAEAATRIASRNAMWGGSMTVRERFAYVLCMMINCCVWCGIAVQLWFAGSDAYRLTGLAVLATLLIHAQSFSFRSPVTLMAMGLPPTVLWIVLPSFLGGYHGGDLLVVAFGFPLILAYLGVTGAATARSTIRLTEAERQAVAANDAKTAFLSMVTHELRTPLNGVLGMARALQRTPLNARQQGYVETILRSGDGLLAILNDVLDLSKIEAGRMDLEVAAFDLAALGLQSTELYAEAAGAKKLALACEADAQLPARVLGDETRVRQIVLNLLSNAIKFTDKGGVTLTLRPSPGADGDGGVEILIADTGVGMTPEQMTRLFRPYAQADASTARKYGGTGLGLSICRKLATMMGGEITVESEPGKGSVFRVWLPLPAAEAETVETPETAPAALPPLRVLVADDNPINLAVARALLEAAGVVVETAAHGAEALERLSHEAFDLVLMDVHMPVMDGIEAVGRIRDGQAGRASIPVIALTADAMAGEEQRLRAVGFDALQPKPVQPTELFAAIERLVAAAPGAAQSAA</sequence>
<dbReference type="PROSITE" id="PS50110">
    <property type="entry name" value="RESPONSE_REGULATORY"/>
    <property type="match status" value="1"/>
</dbReference>
<dbReference type="CDD" id="cd16922">
    <property type="entry name" value="HATPase_EvgS-ArcB-TorS-like"/>
    <property type="match status" value="1"/>
</dbReference>
<dbReference type="InterPro" id="IPR011006">
    <property type="entry name" value="CheY-like_superfamily"/>
</dbReference>
<organism evidence="9 10">
    <name type="scientific">Phenylobacterium soli</name>
    <dbReference type="NCBI Taxonomy" id="2170551"/>
    <lineage>
        <taxon>Bacteria</taxon>
        <taxon>Pseudomonadati</taxon>
        <taxon>Pseudomonadota</taxon>
        <taxon>Alphaproteobacteria</taxon>
        <taxon>Caulobacterales</taxon>
        <taxon>Caulobacteraceae</taxon>
        <taxon>Phenylobacterium</taxon>
    </lineage>
</organism>
<dbReference type="InterPro" id="IPR003594">
    <property type="entry name" value="HATPase_dom"/>
</dbReference>
<feature type="transmembrane region" description="Helical" evidence="6">
    <location>
        <begin position="21"/>
        <end position="43"/>
    </location>
</feature>
<comment type="caution">
    <text evidence="9">The sequence shown here is derived from an EMBL/GenBank/DDBJ whole genome shotgun (WGS) entry which is preliminary data.</text>
</comment>
<dbReference type="InterPro" id="IPR004358">
    <property type="entry name" value="Sig_transdc_His_kin-like_C"/>
</dbReference>
<dbReference type="CDD" id="cd00082">
    <property type="entry name" value="HisKA"/>
    <property type="match status" value="1"/>
</dbReference>
<dbReference type="SUPFAM" id="SSF47384">
    <property type="entry name" value="Homodimeric domain of signal transducing histidine kinase"/>
    <property type="match status" value="1"/>
</dbReference>
<dbReference type="Pfam" id="PF00072">
    <property type="entry name" value="Response_reg"/>
    <property type="match status" value="1"/>
</dbReference>
<dbReference type="AlphaFoldDB" id="A0A328AHA6"/>
<dbReference type="InterPro" id="IPR003661">
    <property type="entry name" value="HisK_dim/P_dom"/>
</dbReference>
<dbReference type="Pfam" id="PF00512">
    <property type="entry name" value="HisKA"/>
    <property type="match status" value="1"/>
</dbReference>
<dbReference type="Proteomes" id="UP000249254">
    <property type="component" value="Unassembled WGS sequence"/>
</dbReference>
<keyword evidence="4" id="KW-0902">Two-component regulatory system</keyword>
<evidence type="ECO:0000259" key="8">
    <source>
        <dbReference type="PROSITE" id="PS50110"/>
    </source>
</evidence>
<dbReference type="SUPFAM" id="SSF52172">
    <property type="entry name" value="CheY-like"/>
    <property type="match status" value="1"/>
</dbReference>